<dbReference type="EMBL" id="JAAWWB010001458">
    <property type="protein sequence ID" value="KAG6736009.1"/>
    <property type="molecule type" value="Genomic_DNA"/>
</dbReference>
<comment type="subcellular location">
    <subcellularLocation>
        <location evidence="1">Nucleus</location>
    </subcellularLocation>
</comment>
<reference evidence="6" key="1">
    <citation type="journal article" date="2020" name="bioRxiv">
        <title>Hybrid origin of Populus tomentosa Carr. identified through genome sequencing and phylogenomic analysis.</title>
        <authorList>
            <person name="An X."/>
            <person name="Gao K."/>
            <person name="Chen Z."/>
            <person name="Li J."/>
            <person name="Yang X."/>
            <person name="Yang X."/>
            <person name="Zhou J."/>
            <person name="Guo T."/>
            <person name="Zhao T."/>
            <person name="Huang S."/>
            <person name="Miao D."/>
            <person name="Khan W.U."/>
            <person name="Rao P."/>
            <person name="Ye M."/>
            <person name="Lei B."/>
            <person name="Liao W."/>
            <person name="Wang J."/>
            <person name="Ji L."/>
            <person name="Li Y."/>
            <person name="Guo B."/>
            <person name="Mustafa N.S."/>
            <person name="Li S."/>
            <person name="Yun Q."/>
            <person name="Keller S.R."/>
            <person name="Mao J."/>
            <person name="Zhang R."/>
            <person name="Strauss S.H."/>
        </authorList>
    </citation>
    <scope>NUCLEOTIDE SEQUENCE</scope>
    <source>
        <strain evidence="6">GM15</strain>
        <tissue evidence="6">Leaf</tissue>
    </source>
</reference>
<dbReference type="GO" id="GO:0005634">
    <property type="term" value="C:nucleus"/>
    <property type="evidence" value="ECO:0007669"/>
    <property type="project" value="UniProtKB-SubCell"/>
</dbReference>
<evidence type="ECO:0000256" key="4">
    <source>
        <dbReference type="ARBA" id="ARBA00023242"/>
    </source>
</evidence>
<dbReference type="AlphaFoldDB" id="A0A8X8BYG1"/>
<evidence type="ECO:0000256" key="2">
    <source>
        <dbReference type="ARBA" id="ARBA00023015"/>
    </source>
</evidence>
<sequence>MNINQTQRTRPWPGFPTSRSSGSFGDANCMEQLLVHCANAIESNNATLSQQILWVLNNIAPPDGDSNQRLTFAFLRALIARACKSGTCKLLAAMANAHYNLALHTHKFSVIELASFVDVTPLTHCMQIPTLIDAIANRFEVPPLIKLTVAGVTEDVPPMLDLSYEELGSKLVNFAWSRNVIMEFRIIPSSYADGFSSLIEQLRVQHLVYAESGEALVINCHMMLHYIPEETLSDFPGSKSNPYSYESSCSSMSSFRTTFLKSLRSLDPTIVVLVDEDADLTSNSLESRLRSAFNYLWIPFDAVDTFLPRGSKQRQWYEADVCWKIMNLIAHEGLQRVERLEPKIQWIQRMRNADFRGISFAEDAISEVKTMLDEHAAGWGLKKEDDDLVLTWKGHNVVFASAWLPRRYLLLEELDCDAAGAEVVVHYAEKRSTIAGAEDDVGLLLAEERATDEVGHGGTSDVDVKEMLLTIAEEMLLELEVPALDLEERSPVRAEWLPSGYADVVDSCARRRQR</sequence>
<keyword evidence="3" id="KW-0804">Transcription</keyword>
<evidence type="ECO:0000313" key="7">
    <source>
        <dbReference type="Proteomes" id="UP000886885"/>
    </source>
</evidence>
<evidence type="ECO:0000256" key="5">
    <source>
        <dbReference type="PROSITE-ProRule" id="PRU01191"/>
    </source>
</evidence>
<keyword evidence="7" id="KW-1185">Reference proteome</keyword>
<evidence type="ECO:0008006" key="8">
    <source>
        <dbReference type="Google" id="ProtNLM"/>
    </source>
</evidence>
<dbReference type="Proteomes" id="UP000886885">
    <property type="component" value="Unassembled WGS sequence"/>
</dbReference>
<comment type="caution">
    <text evidence="5">Lacks conserved residue(s) required for the propagation of feature annotation.</text>
</comment>
<gene>
    <name evidence="6" type="ORF">POTOM_061301</name>
</gene>
<accession>A0A8X8BYG1</accession>
<comment type="caution">
    <text evidence="6">The sequence shown here is derived from an EMBL/GenBank/DDBJ whole genome shotgun (WGS) entry which is preliminary data.</text>
</comment>
<evidence type="ECO:0000256" key="1">
    <source>
        <dbReference type="ARBA" id="ARBA00004123"/>
    </source>
</evidence>
<dbReference type="InterPro" id="IPR005202">
    <property type="entry name" value="TF_GRAS"/>
</dbReference>
<evidence type="ECO:0000313" key="6">
    <source>
        <dbReference type="EMBL" id="KAG6736009.1"/>
    </source>
</evidence>
<evidence type="ECO:0000256" key="3">
    <source>
        <dbReference type="ARBA" id="ARBA00023163"/>
    </source>
</evidence>
<keyword evidence="2" id="KW-0805">Transcription regulation</keyword>
<proteinExistence type="inferred from homology"/>
<dbReference type="OrthoDB" id="767511at2759"/>
<dbReference type="Pfam" id="PF03514">
    <property type="entry name" value="GRAS"/>
    <property type="match status" value="2"/>
</dbReference>
<name>A0A8X8BYG1_POPTO</name>
<dbReference type="PANTHER" id="PTHR31636">
    <property type="entry name" value="OSJNBA0084A10.13 PROTEIN-RELATED"/>
    <property type="match status" value="1"/>
</dbReference>
<protein>
    <recommendedName>
        <fullName evidence="8">Scarecrow-like protein 32</fullName>
    </recommendedName>
</protein>
<keyword evidence="4" id="KW-0539">Nucleus</keyword>
<organism evidence="6 7">
    <name type="scientific">Populus tomentosa</name>
    <name type="common">Chinese white poplar</name>
    <dbReference type="NCBI Taxonomy" id="118781"/>
    <lineage>
        <taxon>Eukaryota</taxon>
        <taxon>Viridiplantae</taxon>
        <taxon>Streptophyta</taxon>
        <taxon>Embryophyta</taxon>
        <taxon>Tracheophyta</taxon>
        <taxon>Spermatophyta</taxon>
        <taxon>Magnoliopsida</taxon>
        <taxon>eudicotyledons</taxon>
        <taxon>Gunneridae</taxon>
        <taxon>Pentapetalae</taxon>
        <taxon>rosids</taxon>
        <taxon>fabids</taxon>
        <taxon>Malpighiales</taxon>
        <taxon>Salicaceae</taxon>
        <taxon>Saliceae</taxon>
        <taxon>Populus</taxon>
    </lineage>
</organism>
<feature type="region of interest" description="SAW" evidence="5">
    <location>
        <begin position="330"/>
        <end position="404"/>
    </location>
</feature>
<dbReference type="PROSITE" id="PS50985">
    <property type="entry name" value="GRAS"/>
    <property type="match status" value="1"/>
</dbReference>
<comment type="similarity">
    <text evidence="5">Belongs to the GRAS family.</text>
</comment>